<feature type="transmembrane region" description="Helical" evidence="6">
    <location>
        <begin position="21"/>
        <end position="37"/>
    </location>
</feature>
<comment type="subcellular location">
    <subcellularLocation>
        <location evidence="1">Membrane</location>
        <topology evidence="1">Multi-pass membrane protein</topology>
    </subcellularLocation>
</comment>
<dbReference type="GO" id="GO:0016020">
    <property type="term" value="C:membrane"/>
    <property type="evidence" value="ECO:0007669"/>
    <property type="project" value="UniProtKB-SubCell"/>
</dbReference>
<evidence type="ECO:0000256" key="5">
    <source>
        <dbReference type="ARBA" id="ARBA00023600"/>
    </source>
</evidence>
<keyword evidence="4 6" id="KW-0472">Membrane</keyword>
<evidence type="ECO:0000313" key="8">
    <source>
        <dbReference type="Proteomes" id="UP000287605"/>
    </source>
</evidence>
<dbReference type="Pfam" id="PF05105">
    <property type="entry name" value="Phage_holin_4_1"/>
    <property type="match status" value="1"/>
</dbReference>
<reference evidence="7 8" key="1">
    <citation type="submission" date="2017-05" db="EMBL/GenBank/DDBJ databases">
        <title>Vagococcus spp. assemblies.</title>
        <authorList>
            <person name="Gulvik C.A."/>
        </authorList>
    </citation>
    <scope>NUCLEOTIDE SEQUENCE [LARGE SCALE GENOMIC DNA]</scope>
    <source>
        <strain evidence="7 8">CCUG 51432</strain>
    </source>
</reference>
<evidence type="ECO:0000313" key="7">
    <source>
        <dbReference type="EMBL" id="RSU12188.1"/>
    </source>
</evidence>
<keyword evidence="2 6" id="KW-0812">Transmembrane</keyword>
<accession>A0A430AVW2</accession>
<sequence>MYGMVSKLIIGTIQKMSTLTFFDHLIVFGISISSLLIGSWTDAMSLLILLQLIDVATGLTKGKRGRKLSSSELKKGAKSKFGGWLYIIVGNAIDGLLTFGTPVAKTFVVSYLIVMELMSIVENAEELGAPGAPKFITKYLDSAKSQLDNGKNPNEKDSDTK</sequence>
<dbReference type="InterPro" id="IPR006480">
    <property type="entry name" value="Phage_holin_4_1"/>
</dbReference>
<organism evidence="7 8">
    <name type="scientific">Vagococcus elongatus</name>
    <dbReference type="NCBI Taxonomy" id="180344"/>
    <lineage>
        <taxon>Bacteria</taxon>
        <taxon>Bacillati</taxon>
        <taxon>Bacillota</taxon>
        <taxon>Bacilli</taxon>
        <taxon>Lactobacillales</taxon>
        <taxon>Enterococcaceae</taxon>
        <taxon>Vagococcus</taxon>
    </lineage>
</organism>
<dbReference type="NCBIfam" id="TIGR01593">
    <property type="entry name" value="holin_tox_secr"/>
    <property type="match status" value="1"/>
</dbReference>
<dbReference type="AlphaFoldDB" id="A0A430AVW2"/>
<keyword evidence="3 6" id="KW-1133">Transmembrane helix</keyword>
<keyword evidence="8" id="KW-1185">Reference proteome</keyword>
<evidence type="ECO:0000256" key="6">
    <source>
        <dbReference type="SAM" id="Phobius"/>
    </source>
</evidence>
<evidence type="ECO:0000256" key="2">
    <source>
        <dbReference type="ARBA" id="ARBA00022692"/>
    </source>
</evidence>
<protein>
    <recommendedName>
        <fullName evidence="9">Holin</fullName>
    </recommendedName>
</protein>
<evidence type="ECO:0000256" key="1">
    <source>
        <dbReference type="ARBA" id="ARBA00004141"/>
    </source>
</evidence>
<name>A0A430AVW2_9ENTE</name>
<evidence type="ECO:0000256" key="4">
    <source>
        <dbReference type="ARBA" id="ARBA00023136"/>
    </source>
</evidence>
<evidence type="ECO:0000256" key="3">
    <source>
        <dbReference type="ARBA" id="ARBA00022989"/>
    </source>
</evidence>
<dbReference type="OrthoDB" id="88184at2"/>
<dbReference type="Proteomes" id="UP000287605">
    <property type="component" value="Unassembled WGS sequence"/>
</dbReference>
<dbReference type="EMBL" id="NGKA01000008">
    <property type="protein sequence ID" value="RSU12188.1"/>
    <property type="molecule type" value="Genomic_DNA"/>
</dbReference>
<comment type="similarity">
    <text evidence="5">Belongs to the bacteriophage holin family. Cp-1 holin subfamily.</text>
</comment>
<comment type="caution">
    <text evidence="7">The sequence shown here is derived from an EMBL/GenBank/DDBJ whole genome shotgun (WGS) entry which is preliminary data.</text>
</comment>
<dbReference type="RefSeq" id="WP_126808545.1">
    <property type="nucleotide sequence ID" value="NZ_NGKA01000008.1"/>
</dbReference>
<evidence type="ECO:0008006" key="9">
    <source>
        <dbReference type="Google" id="ProtNLM"/>
    </source>
</evidence>
<proteinExistence type="inferred from homology"/>
<gene>
    <name evidence="7" type="ORF">CBF29_06200</name>
</gene>